<evidence type="ECO:0000313" key="1">
    <source>
        <dbReference type="EnsemblPlants" id="cds.evm.model.04.901"/>
    </source>
</evidence>
<dbReference type="Gramene" id="evm.model.04.901">
    <property type="protein sequence ID" value="cds.evm.model.04.901"/>
    <property type="gene ID" value="evm.TU.04.901"/>
</dbReference>
<dbReference type="EMBL" id="UZAU01000369">
    <property type="status" value="NOT_ANNOTATED_CDS"/>
    <property type="molecule type" value="Genomic_DNA"/>
</dbReference>
<reference evidence="1" key="2">
    <citation type="submission" date="2021-03" db="UniProtKB">
        <authorList>
            <consortium name="EnsemblPlants"/>
        </authorList>
    </citation>
    <scope>IDENTIFICATION</scope>
</reference>
<protein>
    <submittedName>
        <fullName evidence="1">Uncharacterized protein</fullName>
    </submittedName>
</protein>
<proteinExistence type="predicted"/>
<name>A0A803PJ62_CANSA</name>
<evidence type="ECO:0000313" key="2">
    <source>
        <dbReference type="Proteomes" id="UP000596661"/>
    </source>
</evidence>
<reference evidence="1" key="1">
    <citation type="submission" date="2018-11" db="EMBL/GenBank/DDBJ databases">
        <authorList>
            <person name="Grassa J C."/>
        </authorList>
    </citation>
    <scope>NUCLEOTIDE SEQUENCE [LARGE SCALE GENOMIC DNA]</scope>
</reference>
<dbReference type="Proteomes" id="UP000596661">
    <property type="component" value="Chromosome 4"/>
</dbReference>
<dbReference type="AlphaFoldDB" id="A0A803PJ62"/>
<organism evidence="1 2">
    <name type="scientific">Cannabis sativa</name>
    <name type="common">Hemp</name>
    <name type="synonym">Marijuana</name>
    <dbReference type="NCBI Taxonomy" id="3483"/>
    <lineage>
        <taxon>Eukaryota</taxon>
        <taxon>Viridiplantae</taxon>
        <taxon>Streptophyta</taxon>
        <taxon>Embryophyta</taxon>
        <taxon>Tracheophyta</taxon>
        <taxon>Spermatophyta</taxon>
        <taxon>Magnoliopsida</taxon>
        <taxon>eudicotyledons</taxon>
        <taxon>Gunneridae</taxon>
        <taxon>Pentapetalae</taxon>
        <taxon>rosids</taxon>
        <taxon>fabids</taxon>
        <taxon>Rosales</taxon>
        <taxon>Cannabaceae</taxon>
        <taxon>Cannabis</taxon>
    </lineage>
</organism>
<dbReference type="EnsemblPlants" id="evm.model.04.901">
    <property type="protein sequence ID" value="cds.evm.model.04.901"/>
    <property type="gene ID" value="evm.TU.04.901"/>
</dbReference>
<accession>A0A803PJ62</accession>
<sequence>MAQTKSNKKIEEDKSDAKVRVNLMAKLSIYRAWIANSEVDLSFLGARADEMRAYSEQTKKDENPCLWVVMFTSTINIASEPNANENKKSTAMTTYFVPPRLVGKDPIKSITLISNGQHHYHPTPEPFLLKAPSTNNFHVFISFPVVEASPKFIPSMKKSAKA</sequence>
<keyword evidence="2" id="KW-1185">Reference proteome</keyword>